<sequence length="137" mass="15219">MGYIVSLLIGITLFVISITMGYTSMKLIRNGTHTTATVIDLEKDKARAGYVYRPIFKFSTTTGDQIKQAYGAASNPSVWKVGDQVTVAYELYHPEKFVVLTFFGAYGSSIVCLLISLPFIVIGSSYFWVKLILRKAD</sequence>
<evidence type="ECO:0000259" key="2">
    <source>
        <dbReference type="Pfam" id="PF12158"/>
    </source>
</evidence>
<dbReference type="Proteomes" id="UP000598820">
    <property type="component" value="Unassembled WGS sequence"/>
</dbReference>
<dbReference type="Pfam" id="PF12158">
    <property type="entry name" value="DUF3592"/>
    <property type="match status" value="1"/>
</dbReference>
<reference evidence="3" key="1">
    <citation type="submission" date="2020-09" db="EMBL/GenBank/DDBJ databases">
        <authorList>
            <person name="Kim M.K."/>
        </authorList>
    </citation>
    <scope>NUCLEOTIDE SEQUENCE</scope>
    <source>
        <strain evidence="3">BT702</strain>
    </source>
</reference>
<dbReference type="InterPro" id="IPR021994">
    <property type="entry name" value="DUF3592"/>
</dbReference>
<evidence type="ECO:0000313" key="3">
    <source>
        <dbReference type="EMBL" id="MBD2704721.1"/>
    </source>
</evidence>
<protein>
    <submittedName>
        <fullName evidence="3">DUF3592 domain-containing protein</fullName>
    </submittedName>
</protein>
<evidence type="ECO:0000256" key="1">
    <source>
        <dbReference type="SAM" id="Phobius"/>
    </source>
</evidence>
<gene>
    <name evidence="3" type="ORF">IC229_29065</name>
</gene>
<name>A0A927G9M5_9BACT</name>
<feature type="transmembrane region" description="Helical" evidence="1">
    <location>
        <begin position="7"/>
        <end position="25"/>
    </location>
</feature>
<accession>A0A927G9M5</accession>
<keyword evidence="1" id="KW-0812">Transmembrane</keyword>
<proteinExistence type="predicted"/>
<feature type="domain" description="DUF3592" evidence="2">
    <location>
        <begin position="34"/>
        <end position="102"/>
    </location>
</feature>
<organism evidence="3 4">
    <name type="scientific">Spirosoma profusum</name>
    <dbReference type="NCBI Taxonomy" id="2771354"/>
    <lineage>
        <taxon>Bacteria</taxon>
        <taxon>Pseudomonadati</taxon>
        <taxon>Bacteroidota</taxon>
        <taxon>Cytophagia</taxon>
        <taxon>Cytophagales</taxon>
        <taxon>Cytophagaceae</taxon>
        <taxon>Spirosoma</taxon>
    </lineage>
</organism>
<evidence type="ECO:0000313" key="4">
    <source>
        <dbReference type="Proteomes" id="UP000598820"/>
    </source>
</evidence>
<comment type="caution">
    <text evidence="3">The sequence shown here is derived from an EMBL/GenBank/DDBJ whole genome shotgun (WGS) entry which is preliminary data.</text>
</comment>
<dbReference type="RefSeq" id="WP_190891540.1">
    <property type="nucleotide sequence ID" value="NZ_JACWZY010000035.1"/>
</dbReference>
<dbReference type="AlphaFoldDB" id="A0A927G9M5"/>
<dbReference type="EMBL" id="JACWZY010000035">
    <property type="protein sequence ID" value="MBD2704721.1"/>
    <property type="molecule type" value="Genomic_DNA"/>
</dbReference>
<keyword evidence="4" id="KW-1185">Reference proteome</keyword>
<keyword evidence="1" id="KW-1133">Transmembrane helix</keyword>
<keyword evidence="1" id="KW-0472">Membrane</keyword>
<feature type="transmembrane region" description="Helical" evidence="1">
    <location>
        <begin position="103"/>
        <end position="129"/>
    </location>
</feature>